<feature type="compositionally biased region" description="Pro residues" evidence="1">
    <location>
        <begin position="18"/>
        <end position="37"/>
    </location>
</feature>
<keyword evidence="2" id="KW-0812">Transmembrane</keyword>
<evidence type="ECO:0000313" key="3">
    <source>
        <dbReference type="EMBL" id="MBB6118203.1"/>
    </source>
</evidence>
<organism evidence="3 4">
    <name type="scientific">Nocardiopsis algeriensis</name>
    <dbReference type="NCBI Taxonomy" id="1478215"/>
    <lineage>
        <taxon>Bacteria</taxon>
        <taxon>Bacillati</taxon>
        <taxon>Actinomycetota</taxon>
        <taxon>Actinomycetes</taxon>
        <taxon>Streptosporangiales</taxon>
        <taxon>Nocardiopsidaceae</taxon>
        <taxon>Nocardiopsis</taxon>
    </lineage>
</organism>
<evidence type="ECO:0000256" key="2">
    <source>
        <dbReference type="SAM" id="Phobius"/>
    </source>
</evidence>
<feature type="transmembrane region" description="Helical" evidence="2">
    <location>
        <begin position="124"/>
        <end position="147"/>
    </location>
</feature>
<proteinExistence type="predicted"/>
<feature type="transmembrane region" description="Helical" evidence="2">
    <location>
        <begin position="84"/>
        <end position="104"/>
    </location>
</feature>
<dbReference type="EMBL" id="JACHJO010000001">
    <property type="protein sequence ID" value="MBB6118203.1"/>
    <property type="molecule type" value="Genomic_DNA"/>
</dbReference>
<gene>
    <name evidence="3" type="ORF">FHS13_000131</name>
</gene>
<keyword evidence="2" id="KW-0472">Membrane</keyword>
<keyword evidence="4" id="KW-1185">Reference proteome</keyword>
<protein>
    <submittedName>
        <fullName evidence="3">Uncharacterized protein</fullName>
    </submittedName>
</protein>
<comment type="caution">
    <text evidence="3">The sequence shown here is derived from an EMBL/GenBank/DDBJ whole genome shotgun (WGS) entry which is preliminary data.</text>
</comment>
<dbReference type="RefSeq" id="WP_343064848.1">
    <property type="nucleotide sequence ID" value="NZ_JACHJO010000001.1"/>
</dbReference>
<feature type="region of interest" description="Disordered" evidence="1">
    <location>
        <begin position="1"/>
        <end position="54"/>
    </location>
</feature>
<name>A0A841IHT1_9ACTN</name>
<keyword evidence="2" id="KW-1133">Transmembrane helix</keyword>
<evidence type="ECO:0000313" key="4">
    <source>
        <dbReference type="Proteomes" id="UP000536604"/>
    </source>
</evidence>
<reference evidence="3 4" key="1">
    <citation type="submission" date="2020-08" db="EMBL/GenBank/DDBJ databases">
        <title>Genomic Encyclopedia of Type Strains, Phase III (KMG-III): the genomes of soil and plant-associated and newly described type strains.</title>
        <authorList>
            <person name="Whitman W."/>
        </authorList>
    </citation>
    <scope>NUCLEOTIDE SEQUENCE [LARGE SCALE GENOMIC DNA]</scope>
    <source>
        <strain evidence="3 4">CECT 8712</strain>
    </source>
</reference>
<dbReference type="AlphaFoldDB" id="A0A841IHT1"/>
<sequence length="149" mass="15566">MRGSGGPRAFWEREQGPVPRPGLPSPPRGPYGSPPPAGTRSASHPEYGSPPAGPPARVGGAVASLVVAVLSLVALVAFTVWSELWFLLLAANAPGVALGITALLKIPDAPEVERYIRYTWACNFAYMAVLAVFLVSLAALAVFFVLLGT</sequence>
<dbReference type="Proteomes" id="UP000536604">
    <property type="component" value="Unassembled WGS sequence"/>
</dbReference>
<evidence type="ECO:0000256" key="1">
    <source>
        <dbReference type="SAM" id="MobiDB-lite"/>
    </source>
</evidence>
<accession>A0A841IHT1</accession>
<feature type="transmembrane region" description="Helical" evidence="2">
    <location>
        <begin position="58"/>
        <end position="78"/>
    </location>
</feature>